<dbReference type="Proteomes" id="UP001590950">
    <property type="component" value="Unassembled WGS sequence"/>
</dbReference>
<dbReference type="EMBL" id="JBEFKJ010000014">
    <property type="protein sequence ID" value="KAL2042233.1"/>
    <property type="molecule type" value="Genomic_DNA"/>
</dbReference>
<proteinExistence type="inferred from homology"/>
<evidence type="ECO:0000313" key="4">
    <source>
        <dbReference type="Proteomes" id="UP001590950"/>
    </source>
</evidence>
<evidence type="ECO:0000313" key="3">
    <source>
        <dbReference type="EMBL" id="KAL2042233.1"/>
    </source>
</evidence>
<feature type="compositionally biased region" description="Basic and acidic residues" evidence="2">
    <location>
        <begin position="24"/>
        <end position="40"/>
    </location>
</feature>
<gene>
    <name evidence="3" type="ORF">N7G274_004721</name>
</gene>
<feature type="region of interest" description="Disordered" evidence="2">
    <location>
        <begin position="1"/>
        <end position="45"/>
    </location>
</feature>
<accession>A0ABR4AFS0</accession>
<sequence length="592" mass="67600">MANMDPTSEPATPQVFCQPSMRLQADRGRSYETSTPKDYDTEAQSSSESLIATALSPILTPSNISCTEQRPENTMHHLCQHSQHSHCSEPQGKSCEHFWSASLEPPITCESLRELEWDQLSNDLLLRHDLNFNPQIQYRPNINGRRGKQRMLEIRDYWDAVKVEISMGWGNRSRRSLRAANTCYTTAENTGRPIPRRLPVMFETIRETMKTLAPECTWYAIDERLDAALLAQQLDNGVCDLVSLSDWFGELLRPLCSPERYPLFSMMTSMIKRGMQTADAEIIVDGLKRLFSILEIMKLDFANHRIRCLRLATVEDTVSFEQKDFLRRIRDGWDPSEARNWLAHLLSHQTSRDKESSQFSTFVRATTDIVTSNADYLPPTFTLDYIRLRALQMDFQTMMYQVACRQIFVNIVKALKWDGSIPQSAYNDLYSRVSVIVSDDESNHSSSQRTEDVALEIVRAAYNVCKCAGVPSLKHLLVVEHELRNHCDRKGEVFNFVHLENALSSQLQSTINREVKAMKDLSPSQITNRYLPGTLTNSMAGSTNMRTDMLRIAQRTAHIAVLHWRVWAPILYEQPVKQACQRASGVGVGPRS</sequence>
<evidence type="ECO:0000256" key="1">
    <source>
        <dbReference type="ARBA" id="ARBA00010954"/>
    </source>
</evidence>
<dbReference type="Pfam" id="PF05794">
    <property type="entry name" value="Tcp11"/>
    <property type="match status" value="1"/>
</dbReference>
<keyword evidence="4" id="KW-1185">Reference proteome</keyword>
<reference evidence="3 4" key="1">
    <citation type="submission" date="2024-09" db="EMBL/GenBank/DDBJ databases">
        <title>Rethinking Asexuality: The Enigmatic Case of Functional Sexual Genes in Lepraria (Stereocaulaceae).</title>
        <authorList>
            <person name="Doellman M."/>
            <person name="Sun Y."/>
            <person name="Barcenas-Pena A."/>
            <person name="Lumbsch H.T."/>
            <person name="Grewe F."/>
        </authorList>
    </citation>
    <scope>NUCLEOTIDE SEQUENCE [LARGE SCALE GENOMIC DNA]</scope>
    <source>
        <strain evidence="3 4">Mercado 3170</strain>
    </source>
</reference>
<dbReference type="PANTHER" id="PTHR12832:SF11">
    <property type="entry name" value="LD23868P"/>
    <property type="match status" value="1"/>
</dbReference>
<comment type="similarity">
    <text evidence="1">Belongs to the TCP11 family.</text>
</comment>
<name>A0ABR4AFS0_9LECA</name>
<evidence type="ECO:0000256" key="2">
    <source>
        <dbReference type="SAM" id="MobiDB-lite"/>
    </source>
</evidence>
<evidence type="ECO:0008006" key="5">
    <source>
        <dbReference type="Google" id="ProtNLM"/>
    </source>
</evidence>
<organism evidence="3 4">
    <name type="scientific">Stereocaulon virgatum</name>
    <dbReference type="NCBI Taxonomy" id="373712"/>
    <lineage>
        <taxon>Eukaryota</taxon>
        <taxon>Fungi</taxon>
        <taxon>Dikarya</taxon>
        <taxon>Ascomycota</taxon>
        <taxon>Pezizomycotina</taxon>
        <taxon>Lecanoromycetes</taxon>
        <taxon>OSLEUM clade</taxon>
        <taxon>Lecanoromycetidae</taxon>
        <taxon>Lecanorales</taxon>
        <taxon>Lecanorineae</taxon>
        <taxon>Stereocaulaceae</taxon>
        <taxon>Stereocaulon</taxon>
    </lineage>
</organism>
<comment type="caution">
    <text evidence="3">The sequence shown here is derived from an EMBL/GenBank/DDBJ whole genome shotgun (WGS) entry which is preliminary data.</text>
</comment>
<dbReference type="InterPro" id="IPR008862">
    <property type="entry name" value="Tcp11"/>
</dbReference>
<protein>
    <recommendedName>
        <fullName evidence="5">Tcp11-domain-containing protein</fullName>
    </recommendedName>
</protein>
<feature type="compositionally biased region" description="Polar residues" evidence="2">
    <location>
        <begin position="1"/>
        <end position="17"/>
    </location>
</feature>
<dbReference type="PANTHER" id="PTHR12832">
    <property type="entry name" value="TESTIS-SPECIFIC PROTEIN PBS13 T-COMPLEX 11"/>
    <property type="match status" value="1"/>
</dbReference>